<proteinExistence type="predicted"/>
<dbReference type="CDD" id="cd00063">
    <property type="entry name" value="FN3"/>
    <property type="match status" value="2"/>
</dbReference>
<feature type="domain" description="Fibronectin type-III" evidence="1">
    <location>
        <begin position="141"/>
        <end position="227"/>
    </location>
</feature>
<reference evidence="2 3" key="1">
    <citation type="submission" date="2019-06" db="EMBL/GenBank/DDBJ databases">
        <title>Lysobacter alkalisoli sp. nov. isolated from saline soil.</title>
        <authorList>
            <person name="Sun J.-Q."/>
            <person name="Xu L."/>
        </authorList>
    </citation>
    <scope>NUCLEOTIDE SEQUENCE [LARGE SCALE GENOMIC DNA]</scope>
    <source>
        <strain evidence="2 3">JCM 31130</strain>
    </source>
</reference>
<feature type="domain" description="Fibronectin type-III" evidence="1">
    <location>
        <begin position="49"/>
        <end position="138"/>
    </location>
</feature>
<dbReference type="InterPro" id="IPR036116">
    <property type="entry name" value="FN3_sf"/>
</dbReference>
<gene>
    <name evidence="2" type="ORF">FKV25_16060</name>
</gene>
<dbReference type="OrthoDB" id="6904246at2"/>
<dbReference type="Gene3D" id="2.60.40.10">
    <property type="entry name" value="Immunoglobulins"/>
    <property type="match status" value="3"/>
</dbReference>
<dbReference type="RefSeq" id="WP_141519797.1">
    <property type="nucleotide sequence ID" value="NZ_VICE01000156.1"/>
</dbReference>
<dbReference type="PROSITE" id="PS50853">
    <property type="entry name" value="FN3"/>
    <property type="match status" value="2"/>
</dbReference>
<keyword evidence="3" id="KW-1185">Reference proteome</keyword>
<dbReference type="InterPro" id="IPR003961">
    <property type="entry name" value="FN3_dom"/>
</dbReference>
<dbReference type="GO" id="GO:0006032">
    <property type="term" value="P:chitin catabolic process"/>
    <property type="evidence" value="ECO:0007669"/>
    <property type="project" value="InterPro"/>
</dbReference>
<comment type="caution">
    <text evidence="2">The sequence shown here is derived from an EMBL/GenBank/DDBJ whole genome shotgun (WGS) entry which is preliminary data.</text>
</comment>
<name>A0A507ZQ76_9GAMM</name>
<accession>A0A507ZQ76</accession>
<dbReference type="GO" id="GO:0004568">
    <property type="term" value="F:chitinase activity"/>
    <property type="evidence" value="ECO:0007669"/>
    <property type="project" value="InterPro"/>
</dbReference>
<dbReference type="InterPro" id="IPR013783">
    <property type="entry name" value="Ig-like_fold"/>
</dbReference>
<feature type="non-terminal residue" evidence="2">
    <location>
        <position position="1"/>
    </location>
</feature>
<organism evidence="2 3">
    <name type="scientific">Marilutibacter aestuarii</name>
    <dbReference type="NCBI Taxonomy" id="1706195"/>
    <lineage>
        <taxon>Bacteria</taxon>
        <taxon>Pseudomonadati</taxon>
        <taxon>Pseudomonadota</taxon>
        <taxon>Gammaproteobacteria</taxon>
        <taxon>Lysobacterales</taxon>
        <taxon>Lysobacteraceae</taxon>
        <taxon>Marilutibacter</taxon>
    </lineage>
</organism>
<dbReference type="Pfam" id="PF08329">
    <property type="entry name" value="ChitinaseA_N"/>
    <property type="match status" value="1"/>
</dbReference>
<dbReference type="SUPFAM" id="SSF49265">
    <property type="entry name" value="Fibronectin type III"/>
    <property type="match status" value="2"/>
</dbReference>
<dbReference type="Proteomes" id="UP000318212">
    <property type="component" value="Unassembled WGS sequence"/>
</dbReference>
<sequence>SWSTIHNAAGTSKSVSGLTNGSYEYRVRACNEGGCSGYSNIDTTVVTHPPDGPTVSTPAADNNGAYSVSWSSVSTATEYRLEQRKNGGSWSQIYSGTGLSKAVSGLTNGTYDYRARACNAGGCSGYSATDTTVVTFPPSSAPTLTAPTSADTATNFTVSWTAVSTATAYELQMGFNGAGWTTVYNSSARSVTRSHNFDGSYDYRVRACNAGGCGPFSGVRRVQVVDIGGGGPCHEGVCPEPDAVNPIEEES</sequence>
<evidence type="ECO:0000259" key="1">
    <source>
        <dbReference type="PROSITE" id="PS50853"/>
    </source>
</evidence>
<evidence type="ECO:0000313" key="3">
    <source>
        <dbReference type="Proteomes" id="UP000318212"/>
    </source>
</evidence>
<dbReference type="AlphaFoldDB" id="A0A507ZQ76"/>
<dbReference type="EMBL" id="VICE01000156">
    <property type="protein sequence ID" value="TQD38741.1"/>
    <property type="molecule type" value="Genomic_DNA"/>
</dbReference>
<evidence type="ECO:0000313" key="2">
    <source>
        <dbReference type="EMBL" id="TQD38741.1"/>
    </source>
</evidence>
<protein>
    <submittedName>
        <fullName evidence="2">Fibronectin type III domain-containing protein</fullName>
    </submittedName>
</protein>
<dbReference type="InterPro" id="IPR050617">
    <property type="entry name" value="E3_ligase_FN3/SPRY"/>
</dbReference>
<dbReference type="SMART" id="SM00060">
    <property type="entry name" value="FN3"/>
    <property type="match status" value="2"/>
</dbReference>
<dbReference type="PANTHER" id="PTHR24099">
    <property type="entry name" value="E3 UBIQUITIN-PROTEIN LIGASE TRIM36-RELATED"/>
    <property type="match status" value="1"/>
</dbReference>
<dbReference type="InterPro" id="IPR013540">
    <property type="entry name" value="ChitinaseA_N"/>
</dbReference>
<dbReference type="PANTHER" id="PTHR24099:SF11">
    <property type="entry name" value="FIBRONECTIN TYPE III DOMAIN-CONTAINING 3BA-RELATED"/>
    <property type="match status" value="1"/>
</dbReference>